<proteinExistence type="predicted"/>
<evidence type="ECO:0000313" key="1">
    <source>
        <dbReference type="EMBL" id="URW79120.1"/>
    </source>
</evidence>
<gene>
    <name evidence="1" type="ORF">M9189_09675</name>
</gene>
<reference evidence="1" key="2">
    <citation type="submission" date="2022-06" db="EMBL/GenBank/DDBJ databases">
        <title>Xiashengella guii gen. nov. sp. nov., a bacterium isolated form anaerobic digestion tank.</title>
        <authorList>
            <person name="Huang H."/>
        </authorList>
    </citation>
    <scope>NUCLEOTIDE SEQUENCE</scope>
    <source>
        <strain evidence="1">Ai-910</strain>
    </source>
</reference>
<dbReference type="EMBL" id="CP098400">
    <property type="protein sequence ID" value="URW79120.1"/>
    <property type="molecule type" value="Genomic_DNA"/>
</dbReference>
<sequence length="185" mass="21308">MEDVGGFGAMLGVDYRPYEYFSVGIRTRYGYYTFDDGTSWSTDKDGYPIPPKRDYARLEYKLTSPQIGLVPKLYLALNTLSDDPFYLFLENELSFGWMSGDFKYNGKPNVKRSFTEPILSYNVALGLEFKWNKETNDNSVGASIGYSTLNFRNKIREHQPDGYIGRIPNQDAILMVNLFLRIPLR</sequence>
<protein>
    <submittedName>
        <fullName evidence="1">Uncharacterized protein</fullName>
    </submittedName>
</protein>
<dbReference type="AlphaFoldDB" id="A0A9J6ZPD3"/>
<dbReference type="KEGG" id="alkq:M9189_09675"/>
<dbReference type="RefSeq" id="WP_250722751.1">
    <property type="nucleotide sequence ID" value="NZ_CP098400.1"/>
</dbReference>
<evidence type="ECO:0000313" key="2">
    <source>
        <dbReference type="Proteomes" id="UP001056426"/>
    </source>
</evidence>
<organism evidence="1 2">
    <name type="scientific">Xiashengella succiniciproducens</name>
    <dbReference type="NCBI Taxonomy" id="2949635"/>
    <lineage>
        <taxon>Bacteria</taxon>
        <taxon>Pseudomonadati</taxon>
        <taxon>Bacteroidota</taxon>
        <taxon>Bacteroidia</taxon>
        <taxon>Marinilabiliales</taxon>
        <taxon>Marinilabiliaceae</taxon>
        <taxon>Xiashengella</taxon>
    </lineage>
</organism>
<accession>A0A9J6ZPD3</accession>
<dbReference type="Proteomes" id="UP001056426">
    <property type="component" value="Chromosome"/>
</dbReference>
<reference evidence="1" key="1">
    <citation type="submission" date="2022-05" db="EMBL/GenBank/DDBJ databases">
        <authorList>
            <person name="Sun X."/>
        </authorList>
    </citation>
    <scope>NUCLEOTIDE SEQUENCE</scope>
    <source>
        <strain evidence="1">Ai-910</strain>
    </source>
</reference>
<name>A0A9J6ZPD3_9BACT</name>
<keyword evidence="2" id="KW-1185">Reference proteome</keyword>